<sequence>METNGLKAIPPEGSLRYGRRRPSSNASRIWTKRNRLASPFVSRRGTNKSTNQQQVNRPAPARRREHEGMSLTGVRAVMIHIPHSQLDWSGEAYTRSRKSEQRGRLEATNHS</sequence>
<feature type="region of interest" description="Disordered" evidence="1">
    <location>
        <begin position="1"/>
        <end position="67"/>
    </location>
</feature>
<dbReference type="HOGENOM" id="CLU_2160239_0_0_1"/>
<dbReference type="EMBL" id="GG698481">
    <property type="protein sequence ID" value="EGD93974.1"/>
    <property type="molecule type" value="Genomic_DNA"/>
</dbReference>
<feature type="compositionally biased region" description="Polar residues" evidence="1">
    <location>
        <begin position="47"/>
        <end position="56"/>
    </location>
</feature>
<protein>
    <submittedName>
        <fullName evidence="2">Uncharacterized protein</fullName>
    </submittedName>
</protein>
<evidence type="ECO:0000313" key="2">
    <source>
        <dbReference type="EMBL" id="EGD93974.1"/>
    </source>
</evidence>
<keyword evidence="3" id="KW-1185">Reference proteome</keyword>
<feature type="region of interest" description="Disordered" evidence="1">
    <location>
        <begin position="87"/>
        <end position="111"/>
    </location>
</feature>
<evidence type="ECO:0000313" key="3">
    <source>
        <dbReference type="Proteomes" id="UP000009172"/>
    </source>
</evidence>
<organism evidence="2 3">
    <name type="scientific">Trichophyton tonsurans (strain CBS 112818)</name>
    <name type="common">Scalp ringworm fungus</name>
    <dbReference type="NCBI Taxonomy" id="647933"/>
    <lineage>
        <taxon>Eukaryota</taxon>
        <taxon>Fungi</taxon>
        <taxon>Dikarya</taxon>
        <taxon>Ascomycota</taxon>
        <taxon>Pezizomycotina</taxon>
        <taxon>Eurotiomycetes</taxon>
        <taxon>Eurotiomycetidae</taxon>
        <taxon>Onygenales</taxon>
        <taxon>Arthrodermataceae</taxon>
        <taxon>Trichophyton</taxon>
    </lineage>
</organism>
<accession>F2RRR5</accession>
<reference evidence="3" key="1">
    <citation type="journal article" date="2012" name="MBio">
        <title>Comparative genome analysis of Trichophyton rubrum and related dermatophytes reveals candidate genes involved in infection.</title>
        <authorList>
            <person name="Martinez D.A."/>
            <person name="Oliver B.G."/>
            <person name="Graeser Y."/>
            <person name="Goldberg J.M."/>
            <person name="Li W."/>
            <person name="Martinez-Rossi N.M."/>
            <person name="Monod M."/>
            <person name="Shelest E."/>
            <person name="Barton R.C."/>
            <person name="Birch E."/>
            <person name="Brakhage A.A."/>
            <person name="Chen Z."/>
            <person name="Gurr S.J."/>
            <person name="Heiman D."/>
            <person name="Heitman J."/>
            <person name="Kosti I."/>
            <person name="Rossi A."/>
            <person name="Saif S."/>
            <person name="Samalova M."/>
            <person name="Saunders C.W."/>
            <person name="Shea T."/>
            <person name="Summerbell R.C."/>
            <person name="Xu J."/>
            <person name="Young S."/>
            <person name="Zeng Q."/>
            <person name="Birren B.W."/>
            <person name="Cuomo C.A."/>
            <person name="White T.C."/>
        </authorList>
    </citation>
    <scope>NUCLEOTIDE SEQUENCE [LARGE SCALE GENOMIC DNA]</scope>
    <source>
        <strain evidence="3">CBS 112818</strain>
    </source>
</reference>
<evidence type="ECO:0000256" key="1">
    <source>
        <dbReference type="SAM" id="MobiDB-lite"/>
    </source>
</evidence>
<name>F2RRR5_TRIT1</name>
<feature type="compositionally biased region" description="Basic and acidic residues" evidence="1">
    <location>
        <begin position="97"/>
        <end position="111"/>
    </location>
</feature>
<dbReference type="AlphaFoldDB" id="F2RRR5"/>
<gene>
    <name evidence="2" type="ORF">TESG_08308</name>
</gene>
<dbReference type="Proteomes" id="UP000009172">
    <property type="component" value="Unassembled WGS sequence"/>
</dbReference>
<proteinExistence type="predicted"/>